<dbReference type="AlphaFoldDB" id="A0A4E0RLD6"/>
<accession>A0A4E0RLD6</accession>
<evidence type="ECO:0008006" key="3">
    <source>
        <dbReference type="Google" id="ProtNLM"/>
    </source>
</evidence>
<protein>
    <recommendedName>
        <fullName evidence="3">DUF5678 domain-containing protein</fullName>
    </recommendedName>
</protein>
<reference evidence="1 2" key="1">
    <citation type="journal article" date="2016" name="Front. Microbiol.">
        <title>Single-Cell (Meta-)Genomics of a Dimorphic Candidatus Thiomargarita nelsonii Reveals Genomic Plasticity.</title>
        <authorList>
            <person name="Flood B.E."/>
            <person name="Fliss P."/>
            <person name="Jones D.S."/>
            <person name="Dick G.J."/>
            <person name="Jain S."/>
            <person name="Kaster A.K."/>
            <person name="Winkel M."/>
            <person name="Mussmann M."/>
            <person name="Bailey J."/>
        </authorList>
    </citation>
    <scope>NUCLEOTIDE SEQUENCE [LARGE SCALE GENOMIC DNA]</scope>
    <source>
        <strain evidence="1">Hydrate Ridge</strain>
    </source>
</reference>
<comment type="caution">
    <text evidence="1">The sequence shown here is derived from an EMBL/GenBank/DDBJ whole genome shotgun (WGS) entry which is preliminary data.</text>
</comment>
<sequence length="124" mass="14308">MLTMELPKPLQQEFEQTVQQKFYDHDGMKRAVIEAIELWLATQRQHRIKAEAKTNNQAFENIKAQLERDCFGKWVVIAHGKLQGIGDSLKEVNQLAPEAPDRIVMQVGEHQPKEVDLGWQIAFD</sequence>
<proteinExistence type="predicted"/>
<dbReference type="Proteomes" id="UP000030428">
    <property type="component" value="Unassembled WGS sequence"/>
</dbReference>
<evidence type="ECO:0000313" key="2">
    <source>
        <dbReference type="Proteomes" id="UP000030428"/>
    </source>
</evidence>
<gene>
    <name evidence="1" type="ORF">PN36_01155</name>
</gene>
<organism evidence="1 2">
    <name type="scientific">Candidatus Thiomargarita nelsonii</name>
    <dbReference type="NCBI Taxonomy" id="1003181"/>
    <lineage>
        <taxon>Bacteria</taxon>
        <taxon>Pseudomonadati</taxon>
        <taxon>Pseudomonadota</taxon>
        <taxon>Gammaproteobacteria</taxon>
        <taxon>Thiotrichales</taxon>
        <taxon>Thiotrichaceae</taxon>
        <taxon>Thiomargarita</taxon>
    </lineage>
</organism>
<evidence type="ECO:0000313" key="1">
    <source>
        <dbReference type="EMBL" id="TGO03716.1"/>
    </source>
</evidence>
<dbReference type="EMBL" id="JSZA02000003">
    <property type="protein sequence ID" value="TGO03716.1"/>
    <property type="molecule type" value="Genomic_DNA"/>
</dbReference>
<keyword evidence="2" id="KW-1185">Reference proteome</keyword>
<name>A0A4E0RLD6_9GAMM</name>